<evidence type="ECO:0000313" key="2">
    <source>
        <dbReference type="Proteomes" id="UP000078284"/>
    </source>
</evidence>
<evidence type="ECO:0000313" key="1">
    <source>
        <dbReference type="EMBL" id="OAP09315.1"/>
    </source>
</evidence>
<comment type="caution">
    <text evidence="1">The sequence shown here is derived from an EMBL/GenBank/DDBJ whole genome shotgun (WGS) entry which is preliminary data.</text>
</comment>
<proteinExistence type="predicted"/>
<gene>
    <name evidence="1" type="ordered locus">AXX17_At2g33650</name>
</gene>
<dbReference type="AlphaFoldDB" id="A0A178VVQ9"/>
<reference evidence="2" key="1">
    <citation type="journal article" date="2016" name="Proc. Natl. Acad. Sci. U.S.A.">
        <title>Chromosome-level assembly of Arabidopsis thaliana Ler reveals the extent of translocation and inversion polymorphisms.</title>
        <authorList>
            <person name="Zapata L."/>
            <person name="Ding J."/>
            <person name="Willing E.M."/>
            <person name="Hartwig B."/>
            <person name="Bezdan D."/>
            <person name="Jiao W.B."/>
            <person name="Patel V."/>
            <person name="Velikkakam James G."/>
            <person name="Koornneef M."/>
            <person name="Ossowski S."/>
            <person name="Schneeberger K."/>
        </authorList>
    </citation>
    <scope>NUCLEOTIDE SEQUENCE [LARGE SCALE GENOMIC DNA]</scope>
    <source>
        <strain evidence="2">cv. Landsberg erecta</strain>
    </source>
</reference>
<organism evidence="1 2">
    <name type="scientific">Arabidopsis thaliana</name>
    <name type="common">Mouse-ear cress</name>
    <dbReference type="NCBI Taxonomy" id="3702"/>
    <lineage>
        <taxon>Eukaryota</taxon>
        <taxon>Viridiplantae</taxon>
        <taxon>Streptophyta</taxon>
        <taxon>Embryophyta</taxon>
        <taxon>Tracheophyta</taxon>
        <taxon>Spermatophyta</taxon>
        <taxon>Magnoliopsida</taxon>
        <taxon>eudicotyledons</taxon>
        <taxon>Gunneridae</taxon>
        <taxon>Pentapetalae</taxon>
        <taxon>rosids</taxon>
        <taxon>malvids</taxon>
        <taxon>Brassicales</taxon>
        <taxon>Brassicaceae</taxon>
        <taxon>Camelineae</taxon>
        <taxon>Arabidopsis</taxon>
    </lineage>
</organism>
<name>A0A178VVQ9_ARATH</name>
<dbReference type="Proteomes" id="UP000078284">
    <property type="component" value="Chromosome 2"/>
</dbReference>
<sequence>MGSSKTYEELGSDCVEIGISSFRRLMSAVDALAGSLLPSERSHLFSFDLF</sequence>
<accession>A0A178VVQ9</accession>
<dbReference type="EMBL" id="LUHQ01000002">
    <property type="protein sequence ID" value="OAP09315.1"/>
    <property type="molecule type" value="Genomic_DNA"/>
</dbReference>
<protein>
    <submittedName>
        <fullName evidence="1">Uncharacterized protein</fullName>
    </submittedName>
</protein>